<dbReference type="GO" id="GO:0106310">
    <property type="term" value="F:protein serine kinase activity"/>
    <property type="evidence" value="ECO:0007669"/>
    <property type="project" value="RHEA"/>
</dbReference>
<comment type="similarity">
    <text evidence="1">Belongs to the protein kinase superfamily. STE Ser/Thr protein kinase family. MAP kinase kinase kinase subfamily.</text>
</comment>
<evidence type="ECO:0000256" key="12">
    <source>
        <dbReference type="ARBA" id="ARBA00080806"/>
    </source>
</evidence>
<evidence type="ECO:0000256" key="4">
    <source>
        <dbReference type="ARBA" id="ARBA00022679"/>
    </source>
</evidence>
<evidence type="ECO:0000256" key="3">
    <source>
        <dbReference type="ARBA" id="ARBA00022527"/>
    </source>
</evidence>
<reference evidence="15 16" key="1">
    <citation type="submission" date="2015-04" db="EMBL/GenBank/DDBJ databases">
        <authorList>
            <person name="Syromyatnikov M.Y."/>
            <person name="Popov V.N."/>
        </authorList>
    </citation>
    <scope>NUCLEOTIDE SEQUENCE [LARGE SCALE GENOMIC DNA]</scope>
</reference>
<evidence type="ECO:0000313" key="16">
    <source>
        <dbReference type="Proteomes" id="UP000183832"/>
    </source>
</evidence>
<keyword evidence="4" id="KW-0808">Transferase</keyword>
<dbReference type="SMART" id="SM00220">
    <property type="entry name" value="S_TKc"/>
    <property type="match status" value="1"/>
</dbReference>
<evidence type="ECO:0000256" key="1">
    <source>
        <dbReference type="ARBA" id="ARBA00006529"/>
    </source>
</evidence>
<dbReference type="GO" id="GO:0006950">
    <property type="term" value="P:response to stress"/>
    <property type="evidence" value="ECO:0007669"/>
    <property type="project" value="UniProtKB-ARBA"/>
</dbReference>
<dbReference type="Proteomes" id="UP000183832">
    <property type="component" value="Unassembled WGS sequence"/>
</dbReference>
<dbReference type="PROSITE" id="PS50011">
    <property type="entry name" value="PROTEIN_KINASE_DOM"/>
    <property type="match status" value="1"/>
</dbReference>
<feature type="region of interest" description="Disordered" evidence="13">
    <location>
        <begin position="1"/>
        <end position="26"/>
    </location>
</feature>
<gene>
    <name evidence="15" type="ORF">CLUMA_CG017534</name>
</gene>
<feature type="compositionally biased region" description="Acidic residues" evidence="13">
    <location>
        <begin position="594"/>
        <end position="603"/>
    </location>
</feature>
<evidence type="ECO:0000256" key="5">
    <source>
        <dbReference type="ARBA" id="ARBA00022741"/>
    </source>
</evidence>
<keyword evidence="3" id="KW-0723">Serine/threonine-protein kinase</keyword>
<dbReference type="InterPro" id="IPR011009">
    <property type="entry name" value="Kinase-like_dom_sf"/>
</dbReference>
<feature type="compositionally biased region" description="Polar residues" evidence="13">
    <location>
        <begin position="504"/>
        <end position="515"/>
    </location>
</feature>
<dbReference type="Gene3D" id="1.10.510.10">
    <property type="entry name" value="Transferase(Phosphotransferase) domain 1"/>
    <property type="match status" value="1"/>
</dbReference>
<sequence>MECENKNSSREKVDTGETEKSPKKSVTLVDEKIPKDPFDTNYNYAKNNSDPIKLCKGNMNEKQMSWIDGIFGCMKPVLSLIGKGSLNDVRMRNEDDWIIPFELISDIEWLGSGAQGAVFSGKLYNEIVAVKKVKDVRETDIRHLRKLNHENIVKFRGICTQAPVFCILMEFCAYGPLHQILKEGASVITISRVVSWSKQVALGMSYLHSHKIIHRDLKSPNILIGQHEIIKISDFGTSREFNDISTKMSFAGTVAWMAPEVIRNEPCSEKVDVWSFGVVLWELLTCEIPYKDFDSSAIIWGVGNHSLQLPIPDTCPDGYKLLIKQCWSAKPKNRPSFRIILAHLEIAGAELMNCQESYCEQQKTWQMEIQEKLQSSINNSTKIHEHEQDLIRKRQEEWKHAKDVRLIYERKLERTNHLYMELSACFAQLEEREREIAEREKQIGTSKPYRKAISQLRKQHFDKISRRRLYLANQITQANSMNSPSPPSSPLKTSMYVQLDGNQTKTVTSQSNGKYSNKKTRHRRVGSGSSMSVKNNVNRERKHETETRNNFVDTQTQTDVKDVENNNDVVDTILTTSCLAKSESMKKKKMESSLESDIDDNVPQEDTTSSSQTNNPIMAISIATSMATSIMTGSNLSYDNDTEDLSEKHRAASDDDNLETLRKKVNELILETASTTESYSYSTNSSITTIINKNSASNTDNNNSDHKIVSTMVNSVDDDLNSGSDGDFDGPKNFNYSLRMKSATRMPVRSKRIIARRSSSEESNDSIPRSGKFGRMNPSMKVVPIRSRMIEINGMKNDDDKRNNN</sequence>
<dbReference type="InterPro" id="IPR000719">
    <property type="entry name" value="Prot_kinase_dom"/>
</dbReference>
<dbReference type="FunFam" id="1.10.510.10:FF:000087">
    <property type="entry name" value="Mitogen-activated protein kinase kinase kinase 12"/>
    <property type="match status" value="1"/>
</dbReference>
<dbReference type="EC" id="2.7.11.25" evidence="2"/>
<evidence type="ECO:0000256" key="10">
    <source>
        <dbReference type="ARBA" id="ARBA00074193"/>
    </source>
</evidence>
<dbReference type="InterPro" id="IPR001245">
    <property type="entry name" value="Ser-Thr/Tyr_kinase_cat_dom"/>
</dbReference>
<keyword evidence="16" id="KW-1185">Reference proteome</keyword>
<evidence type="ECO:0000256" key="9">
    <source>
        <dbReference type="ARBA" id="ARBA00048329"/>
    </source>
</evidence>
<dbReference type="PROSITE" id="PS00108">
    <property type="entry name" value="PROTEIN_KINASE_ST"/>
    <property type="match status" value="1"/>
</dbReference>
<dbReference type="OrthoDB" id="339325at2759"/>
<feature type="compositionally biased region" description="Polar residues" evidence="13">
    <location>
        <begin position="527"/>
        <end position="536"/>
    </location>
</feature>
<dbReference type="EMBL" id="CVRI01000063">
    <property type="protein sequence ID" value="CRL04450.1"/>
    <property type="molecule type" value="Genomic_DNA"/>
</dbReference>
<evidence type="ECO:0000256" key="6">
    <source>
        <dbReference type="ARBA" id="ARBA00022777"/>
    </source>
</evidence>
<evidence type="ECO:0000256" key="11">
    <source>
        <dbReference type="ARBA" id="ARBA00077446"/>
    </source>
</evidence>
<evidence type="ECO:0000313" key="15">
    <source>
        <dbReference type="EMBL" id="CRL04450.1"/>
    </source>
</evidence>
<dbReference type="PANTHER" id="PTHR44329:SF304">
    <property type="entry name" value="MITOGEN-ACTIVATED PROTEIN KINASE KINASE KINASE 13-LIKE ISOFORM X1"/>
    <property type="match status" value="1"/>
</dbReference>
<dbReference type="PANTHER" id="PTHR44329">
    <property type="entry name" value="SERINE/THREONINE-PROTEIN KINASE TNNI3K-RELATED"/>
    <property type="match status" value="1"/>
</dbReference>
<keyword evidence="6" id="KW-0418">Kinase</keyword>
<proteinExistence type="inferred from homology"/>
<protein>
    <recommendedName>
        <fullName evidence="10">Mitogen-activated protein kinase kinase kinase dlk-1</fullName>
        <ecNumber evidence="2">2.7.11.25</ecNumber>
    </recommendedName>
    <alternativeName>
        <fullName evidence="12">DAP kinase-like kinase</fullName>
    </alternativeName>
    <alternativeName>
        <fullName evidence="11">Death-associated protein kinase-like kinase</fullName>
    </alternativeName>
</protein>
<dbReference type="InterPro" id="IPR008271">
    <property type="entry name" value="Ser/Thr_kinase_AS"/>
</dbReference>
<comment type="catalytic activity">
    <reaction evidence="8">
        <text>L-threonyl-[protein] + ATP = O-phospho-L-threonyl-[protein] + ADP + H(+)</text>
        <dbReference type="Rhea" id="RHEA:46608"/>
        <dbReference type="Rhea" id="RHEA-COMP:11060"/>
        <dbReference type="Rhea" id="RHEA-COMP:11605"/>
        <dbReference type="ChEBI" id="CHEBI:15378"/>
        <dbReference type="ChEBI" id="CHEBI:30013"/>
        <dbReference type="ChEBI" id="CHEBI:30616"/>
        <dbReference type="ChEBI" id="CHEBI:61977"/>
        <dbReference type="ChEBI" id="CHEBI:456216"/>
        <dbReference type="EC" id="2.7.11.25"/>
    </reaction>
</comment>
<evidence type="ECO:0000256" key="8">
    <source>
        <dbReference type="ARBA" id="ARBA00047559"/>
    </source>
</evidence>
<dbReference type="PRINTS" id="PR00109">
    <property type="entry name" value="TYRKINASE"/>
</dbReference>
<organism evidence="15 16">
    <name type="scientific">Clunio marinus</name>
    <dbReference type="NCBI Taxonomy" id="568069"/>
    <lineage>
        <taxon>Eukaryota</taxon>
        <taxon>Metazoa</taxon>
        <taxon>Ecdysozoa</taxon>
        <taxon>Arthropoda</taxon>
        <taxon>Hexapoda</taxon>
        <taxon>Insecta</taxon>
        <taxon>Pterygota</taxon>
        <taxon>Neoptera</taxon>
        <taxon>Endopterygota</taxon>
        <taxon>Diptera</taxon>
        <taxon>Nematocera</taxon>
        <taxon>Chironomoidea</taxon>
        <taxon>Chironomidae</taxon>
        <taxon>Clunio</taxon>
    </lineage>
</organism>
<dbReference type="SUPFAM" id="SSF56112">
    <property type="entry name" value="Protein kinase-like (PK-like)"/>
    <property type="match status" value="1"/>
</dbReference>
<comment type="catalytic activity">
    <reaction evidence="9">
        <text>L-seryl-[protein] + ATP = O-phospho-L-seryl-[protein] + ADP + H(+)</text>
        <dbReference type="Rhea" id="RHEA:17989"/>
        <dbReference type="Rhea" id="RHEA-COMP:9863"/>
        <dbReference type="Rhea" id="RHEA-COMP:11604"/>
        <dbReference type="ChEBI" id="CHEBI:15378"/>
        <dbReference type="ChEBI" id="CHEBI:29999"/>
        <dbReference type="ChEBI" id="CHEBI:30616"/>
        <dbReference type="ChEBI" id="CHEBI:83421"/>
        <dbReference type="ChEBI" id="CHEBI:456216"/>
        <dbReference type="EC" id="2.7.11.25"/>
    </reaction>
</comment>
<dbReference type="InterPro" id="IPR051681">
    <property type="entry name" value="Ser/Thr_Kinases-Pseudokinases"/>
</dbReference>
<dbReference type="GO" id="GO:0004709">
    <property type="term" value="F:MAP kinase kinase kinase activity"/>
    <property type="evidence" value="ECO:0007669"/>
    <property type="project" value="UniProtKB-EC"/>
</dbReference>
<evidence type="ECO:0000256" key="2">
    <source>
        <dbReference type="ARBA" id="ARBA00012406"/>
    </source>
</evidence>
<evidence type="ECO:0000256" key="7">
    <source>
        <dbReference type="ARBA" id="ARBA00022840"/>
    </source>
</evidence>
<dbReference type="STRING" id="568069.A0A1J1IXK6"/>
<dbReference type="GO" id="GO:0005737">
    <property type="term" value="C:cytoplasm"/>
    <property type="evidence" value="ECO:0007669"/>
    <property type="project" value="TreeGrafter"/>
</dbReference>
<feature type="region of interest" description="Disordered" evidence="13">
    <location>
        <begin position="581"/>
        <end position="613"/>
    </location>
</feature>
<feature type="compositionally biased region" description="Polar residues" evidence="13">
    <location>
        <begin position="604"/>
        <end position="613"/>
    </location>
</feature>
<keyword evidence="7" id="KW-0067">ATP-binding</keyword>
<feature type="compositionally biased region" description="Basic residues" evidence="13">
    <location>
        <begin position="516"/>
        <end position="525"/>
    </location>
</feature>
<accession>A0A1J1IXK6</accession>
<name>A0A1J1IXK6_9DIPT</name>
<dbReference type="Pfam" id="PF07714">
    <property type="entry name" value="PK_Tyr_Ser-Thr"/>
    <property type="match status" value="1"/>
</dbReference>
<dbReference type="GO" id="GO:0005524">
    <property type="term" value="F:ATP binding"/>
    <property type="evidence" value="ECO:0007669"/>
    <property type="project" value="UniProtKB-KW"/>
</dbReference>
<evidence type="ECO:0000259" key="14">
    <source>
        <dbReference type="PROSITE" id="PS50011"/>
    </source>
</evidence>
<feature type="compositionally biased region" description="Basic and acidic residues" evidence="13">
    <location>
        <begin position="537"/>
        <end position="547"/>
    </location>
</feature>
<dbReference type="Gene3D" id="3.30.200.20">
    <property type="entry name" value="Phosphorylase Kinase, domain 1"/>
    <property type="match status" value="1"/>
</dbReference>
<feature type="domain" description="Protein kinase" evidence="14">
    <location>
        <begin position="104"/>
        <end position="346"/>
    </location>
</feature>
<keyword evidence="5" id="KW-0547">Nucleotide-binding</keyword>
<feature type="compositionally biased region" description="Basic and acidic residues" evidence="13">
    <location>
        <begin position="1"/>
        <end position="22"/>
    </location>
</feature>
<feature type="region of interest" description="Disordered" evidence="13">
    <location>
        <begin position="504"/>
        <end position="547"/>
    </location>
</feature>
<evidence type="ECO:0000256" key="13">
    <source>
        <dbReference type="SAM" id="MobiDB-lite"/>
    </source>
</evidence>
<dbReference type="AlphaFoldDB" id="A0A1J1IXK6"/>
<feature type="region of interest" description="Disordered" evidence="13">
    <location>
        <begin position="747"/>
        <end position="778"/>
    </location>
</feature>